<evidence type="ECO:0000313" key="7">
    <source>
        <dbReference type="EMBL" id="KAL1396558.1"/>
    </source>
</evidence>
<dbReference type="GO" id="GO:0016787">
    <property type="term" value="F:hydrolase activity"/>
    <property type="evidence" value="ECO:0007669"/>
    <property type="project" value="UniProtKB-KW"/>
</dbReference>
<gene>
    <name evidence="7" type="ORF">pipiens_010449</name>
</gene>
<dbReference type="GO" id="GO:0005524">
    <property type="term" value="F:ATP binding"/>
    <property type="evidence" value="ECO:0007669"/>
    <property type="project" value="UniProtKB-KW"/>
</dbReference>
<dbReference type="Gene3D" id="1.10.10.10">
    <property type="entry name" value="Winged helix-like DNA-binding domain superfamily/Winged helix DNA-binding domain"/>
    <property type="match status" value="1"/>
</dbReference>
<keyword evidence="2" id="KW-0378">Hydrolase</keyword>
<organism evidence="7 8">
    <name type="scientific">Culex pipiens pipiens</name>
    <name type="common">Northern house mosquito</name>
    <dbReference type="NCBI Taxonomy" id="38569"/>
    <lineage>
        <taxon>Eukaryota</taxon>
        <taxon>Metazoa</taxon>
        <taxon>Ecdysozoa</taxon>
        <taxon>Arthropoda</taxon>
        <taxon>Hexapoda</taxon>
        <taxon>Insecta</taxon>
        <taxon>Pterygota</taxon>
        <taxon>Neoptera</taxon>
        <taxon>Endopterygota</taxon>
        <taxon>Diptera</taxon>
        <taxon>Nematocera</taxon>
        <taxon>Culicoidea</taxon>
        <taxon>Culicidae</taxon>
        <taxon>Culicinae</taxon>
        <taxon>Culicini</taxon>
        <taxon>Culex</taxon>
        <taxon>Culex</taxon>
    </lineage>
</organism>
<dbReference type="PANTHER" id="PTHR47961">
    <property type="entry name" value="DNA POLYMERASE THETA, PUTATIVE (AFU_ORTHOLOGUE AFUA_1G05260)-RELATED"/>
    <property type="match status" value="1"/>
</dbReference>
<feature type="region of interest" description="Disordered" evidence="5">
    <location>
        <begin position="200"/>
        <end position="219"/>
    </location>
</feature>
<feature type="compositionally biased region" description="Basic and acidic residues" evidence="5">
    <location>
        <begin position="85"/>
        <end position="98"/>
    </location>
</feature>
<feature type="region of interest" description="Disordered" evidence="5">
    <location>
        <begin position="85"/>
        <end position="107"/>
    </location>
</feature>
<name>A0ABD1DA87_CULPP</name>
<feature type="compositionally biased region" description="Basic and acidic residues" evidence="5">
    <location>
        <begin position="394"/>
        <end position="410"/>
    </location>
</feature>
<feature type="region of interest" description="Disordered" evidence="5">
    <location>
        <begin position="236"/>
        <end position="260"/>
    </location>
</feature>
<protein>
    <recommendedName>
        <fullName evidence="6">MER3 helicase-like winged helix domain-containing protein</fullName>
    </recommendedName>
</protein>
<keyword evidence="4" id="KW-0067">ATP-binding</keyword>
<evidence type="ECO:0000256" key="3">
    <source>
        <dbReference type="ARBA" id="ARBA00022806"/>
    </source>
</evidence>
<feature type="compositionally biased region" description="Basic and acidic residues" evidence="5">
    <location>
        <begin position="275"/>
        <end position="287"/>
    </location>
</feature>
<feature type="region of interest" description="Disordered" evidence="5">
    <location>
        <begin position="275"/>
        <end position="294"/>
    </location>
</feature>
<sequence length="639" mass="70868">MLDFFNSHVKRIHDQCIPLRTCSNRKKLNPWYNNEIKRSLLERDMAYDDWRRAPPEHPDLAELKDSRGPTSAEVITTPELVDNLRHPEAARRGTDKGPRSYTPATEQISNLSTSTARTYTARGEDNTTAIAEDPDLAELKDSRGPTTVQQRCSTPVQKRGENNNTAVAEDPDLAELKDSRGPTSAEVITTPELVDNLRHPEAARRGTDKGPRSYTPATEQISNLSTSTARTYTARGEDNTTAIAEDPDLAELKDSRGPTSAEVITTPELVDNLRHPEAARRGTDKGPRSYTPATEQISNLSTRHPEYAPTSGHTINMQSGENTCAARRGTDKGPRSYTPATEHLSNLSTSSARTYTARGEDNTTAIAEDPDLAELKDSRGPTSAEDITTPELVDNLRHPEVARRGTDKGPRSYTPATEQISNLSTSSARTYTERGEDNTTAVAEDPDLAELKDSRGPTNEEVITTPELVDNLRHPKAARRGTDKGTQDDDAKCVLMCQSSKKDFSKKFLNESLPVESHLDHRMHDHFNAEIVTKAIENKQDAVDYLTWTFLYRRLTQNPNYYNLQGVTYRHLSYHLSELVESTLSDLEQSISISVEDEMDTLPLNLGMIAALLEIIFEVNILAAQLPNKLTGPNETAPK</sequence>
<reference evidence="7 8" key="1">
    <citation type="submission" date="2024-05" db="EMBL/GenBank/DDBJ databases">
        <title>Culex pipiens pipiens assembly and annotation.</title>
        <authorList>
            <person name="Alout H."/>
            <person name="Durand T."/>
        </authorList>
    </citation>
    <scope>NUCLEOTIDE SEQUENCE [LARGE SCALE GENOMIC DNA]</scope>
    <source>
        <strain evidence="7">HA-2024</strain>
        <tissue evidence="7">Whole body</tissue>
    </source>
</reference>
<feature type="region of interest" description="Disordered" evidence="5">
    <location>
        <begin position="119"/>
        <end position="168"/>
    </location>
</feature>
<feature type="compositionally biased region" description="Basic and acidic residues" evidence="5">
    <location>
        <begin position="200"/>
        <end position="211"/>
    </location>
</feature>
<keyword evidence="1" id="KW-0547">Nucleotide-binding</keyword>
<accession>A0ABD1DA87</accession>
<dbReference type="Pfam" id="PF23445">
    <property type="entry name" value="WHD_SNRNP200"/>
    <property type="match status" value="1"/>
</dbReference>
<feature type="compositionally biased region" description="Polar residues" evidence="5">
    <location>
        <begin position="144"/>
        <end position="166"/>
    </location>
</feature>
<evidence type="ECO:0000256" key="2">
    <source>
        <dbReference type="ARBA" id="ARBA00022801"/>
    </source>
</evidence>
<evidence type="ECO:0000259" key="6">
    <source>
        <dbReference type="Pfam" id="PF23445"/>
    </source>
</evidence>
<dbReference type="Proteomes" id="UP001562425">
    <property type="component" value="Unassembled WGS sequence"/>
</dbReference>
<evidence type="ECO:0000256" key="1">
    <source>
        <dbReference type="ARBA" id="ARBA00022741"/>
    </source>
</evidence>
<feature type="region of interest" description="Disordered" evidence="5">
    <location>
        <begin position="311"/>
        <end position="357"/>
    </location>
</feature>
<feature type="domain" description="MER3 helicase-like winged helix" evidence="6">
    <location>
        <begin position="516"/>
        <end position="597"/>
    </location>
</feature>
<dbReference type="FunFam" id="1.10.10.10:FF:000012">
    <property type="entry name" value="U5 small nuclear ribonucleoprotein helicase"/>
    <property type="match status" value="1"/>
</dbReference>
<dbReference type="AlphaFoldDB" id="A0ABD1DA87"/>
<keyword evidence="3" id="KW-0347">Helicase</keyword>
<evidence type="ECO:0000313" key="8">
    <source>
        <dbReference type="Proteomes" id="UP001562425"/>
    </source>
</evidence>
<dbReference type="PANTHER" id="PTHR47961:SF4">
    <property type="entry name" value="ACTIVATING SIGNAL COINTEGRATOR 1 COMPLEX SUBUNIT 3"/>
    <property type="match status" value="1"/>
</dbReference>
<proteinExistence type="predicted"/>
<dbReference type="InterPro" id="IPR057842">
    <property type="entry name" value="WH_MER3"/>
</dbReference>
<feature type="compositionally biased region" description="Polar residues" evidence="5">
    <location>
        <begin position="343"/>
        <end position="354"/>
    </location>
</feature>
<dbReference type="GO" id="GO:0004386">
    <property type="term" value="F:helicase activity"/>
    <property type="evidence" value="ECO:0007669"/>
    <property type="project" value="UniProtKB-KW"/>
</dbReference>
<feature type="region of interest" description="Disordered" evidence="5">
    <location>
        <begin position="369"/>
        <end position="488"/>
    </location>
</feature>
<evidence type="ECO:0000256" key="5">
    <source>
        <dbReference type="SAM" id="MobiDB-lite"/>
    </source>
</evidence>
<dbReference type="EMBL" id="JBEHCU010006670">
    <property type="protein sequence ID" value="KAL1396558.1"/>
    <property type="molecule type" value="Genomic_DNA"/>
</dbReference>
<dbReference type="InterPro" id="IPR050474">
    <property type="entry name" value="Hel308_SKI2-like"/>
</dbReference>
<keyword evidence="8" id="KW-1185">Reference proteome</keyword>
<comment type="caution">
    <text evidence="7">The sequence shown here is derived from an EMBL/GenBank/DDBJ whole genome shotgun (WGS) entry which is preliminary data.</text>
</comment>
<feature type="compositionally biased region" description="Polar residues" evidence="5">
    <location>
        <begin position="414"/>
        <end position="430"/>
    </location>
</feature>
<dbReference type="InterPro" id="IPR036388">
    <property type="entry name" value="WH-like_DNA-bd_sf"/>
</dbReference>
<evidence type="ECO:0000256" key="4">
    <source>
        <dbReference type="ARBA" id="ARBA00022840"/>
    </source>
</evidence>
<feature type="compositionally biased region" description="Polar residues" evidence="5">
    <location>
        <begin position="311"/>
        <end position="322"/>
    </location>
</feature>